<evidence type="ECO:0000313" key="4">
    <source>
        <dbReference type="Proteomes" id="UP001597399"/>
    </source>
</evidence>
<dbReference type="EMBL" id="JBHUMQ010000026">
    <property type="protein sequence ID" value="MFD2694100.1"/>
    <property type="molecule type" value="Genomic_DNA"/>
</dbReference>
<protein>
    <submittedName>
        <fullName evidence="3">Beta 1-4 rhamnosyltransferase Cps2T</fullName>
    </submittedName>
</protein>
<evidence type="ECO:0000313" key="3">
    <source>
        <dbReference type="EMBL" id="MFD2694100.1"/>
    </source>
</evidence>
<reference evidence="4" key="1">
    <citation type="journal article" date="2019" name="Int. J. Syst. Evol. Microbiol.">
        <title>The Global Catalogue of Microorganisms (GCM) 10K type strain sequencing project: providing services to taxonomists for standard genome sequencing and annotation.</title>
        <authorList>
            <consortium name="The Broad Institute Genomics Platform"/>
            <consortium name="The Broad Institute Genome Sequencing Center for Infectious Disease"/>
            <person name="Wu L."/>
            <person name="Ma J."/>
        </authorList>
    </citation>
    <scope>NUCLEOTIDE SEQUENCE [LARGE SCALE GENOMIC DNA]</scope>
    <source>
        <strain evidence="4">TISTR 2466</strain>
    </source>
</reference>
<sequence>MVDVFIIGSKGIPAKYGGFETFVDQLTKQKKNSDIHYHVACLASDNLEFTYNNTRCFNINVPDLGSAKAIIYDVKSLKRCIKYIQENHLQNSIVYVLACRIGPFIGYYKRMLNRLGVKLFVNPDGHEWLRSKWSRPIRVYWKLSERLMVKNADLLICDSKGIEEYIQKNYYKYRPKTTFIAYGSDVDESLIKSDDPKIINWLSKNYLQSNNYYLIVGRFVPENNYELMIREFMKSDTDKSLVIISNVSENTFYKKLINSTQCLRDSRIKFVGTVYDQPLLRKIRELAYGYLHGHEVGGTNPSLLEALSSTKVNLLLDVIFNREVGANGAMYFTKRSGNLSQLIHKADQMSATEREKFGSEAKKRIEKHYSWGYIVSRYEELFFKKNIKEYEFNDHNEGNGNLL</sequence>
<organism evidence="3 4">
    <name type="scientific">Sporolactobacillus shoreicorticis</name>
    <dbReference type="NCBI Taxonomy" id="1923877"/>
    <lineage>
        <taxon>Bacteria</taxon>
        <taxon>Bacillati</taxon>
        <taxon>Bacillota</taxon>
        <taxon>Bacilli</taxon>
        <taxon>Bacillales</taxon>
        <taxon>Sporolactobacillaceae</taxon>
        <taxon>Sporolactobacillus</taxon>
    </lineage>
</organism>
<dbReference type="RefSeq" id="WP_253057661.1">
    <property type="nucleotide sequence ID" value="NZ_JAMXWM010000001.1"/>
</dbReference>
<dbReference type="PANTHER" id="PTHR46401:SF2">
    <property type="entry name" value="GLYCOSYLTRANSFERASE WBBK-RELATED"/>
    <property type="match status" value="1"/>
</dbReference>
<feature type="domain" description="DUF1972" evidence="2">
    <location>
        <begin position="2"/>
        <end position="185"/>
    </location>
</feature>
<gene>
    <name evidence="3" type="primary">cps2T</name>
    <name evidence="3" type="synonym">wchF</name>
    <name evidence="3" type="ORF">ACFSUE_10745</name>
</gene>
<dbReference type="NCBIfam" id="NF046071">
    <property type="entry name" value="B1-4RhmsylTfaseCps2T"/>
    <property type="match status" value="1"/>
</dbReference>
<proteinExistence type="predicted"/>
<dbReference type="InterPro" id="IPR015393">
    <property type="entry name" value="DUF1972"/>
</dbReference>
<dbReference type="PANTHER" id="PTHR46401">
    <property type="entry name" value="GLYCOSYLTRANSFERASE WBBK-RELATED"/>
    <property type="match status" value="1"/>
</dbReference>
<name>A0ABW5S6C6_9BACL</name>
<dbReference type="SUPFAM" id="SSF53756">
    <property type="entry name" value="UDP-Glycosyltransferase/glycogen phosphorylase"/>
    <property type="match status" value="1"/>
</dbReference>
<dbReference type="Gene3D" id="3.40.50.2000">
    <property type="entry name" value="Glycogen Phosphorylase B"/>
    <property type="match status" value="2"/>
</dbReference>
<evidence type="ECO:0000256" key="1">
    <source>
        <dbReference type="ARBA" id="ARBA00022679"/>
    </source>
</evidence>
<keyword evidence="1" id="KW-0808">Transferase</keyword>
<comment type="caution">
    <text evidence="3">The sequence shown here is derived from an EMBL/GenBank/DDBJ whole genome shotgun (WGS) entry which is preliminary data.</text>
</comment>
<dbReference type="Proteomes" id="UP001597399">
    <property type="component" value="Unassembled WGS sequence"/>
</dbReference>
<accession>A0ABW5S6C6</accession>
<evidence type="ECO:0000259" key="2">
    <source>
        <dbReference type="Pfam" id="PF09314"/>
    </source>
</evidence>
<keyword evidence="4" id="KW-1185">Reference proteome</keyword>
<dbReference type="Pfam" id="PF09314">
    <property type="entry name" value="DUF1972"/>
    <property type="match status" value="1"/>
</dbReference>